<dbReference type="OrthoDB" id="3758478at2759"/>
<protein>
    <recommendedName>
        <fullName evidence="2">SnoaL-like domain-containing protein</fullName>
    </recommendedName>
</protein>
<dbReference type="Proteomes" id="UP000008064">
    <property type="component" value="Unassembled WGS sequence"/>
</dbReference>
<dbReference type="InterPro" id="IPR032710">
    <property type="entry name" value="NTF2-like_dom_sf"/>
</dbReference>
<dbReference type="RefSeq" id="XP_007316497.1">
    <property type="nucleotide sequence ID" value="XM_007316435.1"/>
</dbReference>
<sequence>MVSLPSSVSASPSPNVRAVLALINHLESWHTYESAEQRLAVHSALLAPTLQHHILPRSFGQPVRNKQECLEFSRQVMGMFVELKVTVYELIEGDHSISMHASSQGLSVTGAAYTNEYMMTFNFVESEAGPDALPQISVFKEFLDSDFSKGFFQGERERAATSGSHINIVFLTPLVHVLI</sequence>
<dbReference type="Gene3D" id="3.10.450.50">
    <property type="match status" value="1"/>
</dbReference>
<dbReference type="SUPFAM" id="SSF54427">
    <property type="entry name" value="NTF2-like"/>
    <property type="match status" value="1"/>
</dbReference>
<dbReference type="GeneID" id="18811121"/>
<dbReference type="AlphaFoldDB" id="F8NRQ8"/>
<proteinExistence type="predicted"/>
<dbReference type="HOGENOM" id="CLU_109895_0_0_1"/>
<evidence type="ECO:0000313" key="1">
    <source>
        <dbReference type="EMBL" id="EGO26324.1"/>
    </source>
</evidence>
<evidence type="ECO:0008006" key="2">
    <source>
        <dbReference type="Google" id="ProtNLM"/>
    </source>
</evidence>
<accession>F8NRQ8</accession>
<organism>
    <name type="scientific">Serpula lacrymans var. lacrymans (strain S7.9)</name>
    <name type="common">Dry rot fungus</name>
    <dbReference type="NCBI Taxonomy" id="578457"/>
    <lineage>
        <taxon>Eukaryota</taxon>
        <taxon>Fungi</taxon>
        <taxon>Dikarya</taxon>
        <taxon>Basidiomycota</taxon>
        <taxon>Agaricomycotina</taxon>
        <taxon>Agaricomycetes</taxon>
        <taxon>Agaricomycetidae</taxon>
        <taxon>Boletales</taxon>
        <taxon>Coniophorineae</taxon>
        <taxon>Serpulaceae</taxon>
        <taxon>Serpula</taxon>
    </lineage>
</organism>
<reference evidence="1" key="1">
    <citation type="submission" date="2011-04" db="EMBL/GenBank/DDBJ databases">
        <title>Evolution of plant cell wall degrading machinery underlies the functional diversity of forest fungi.</title>
        <authorList>
            <consortium name="US DOE Joint Genome Institute (JGI-PGF)"/>
            <person name="Eastwood D.C."/>
            <person name="Floudas D."/>
            <person name="Binder M."/>
            <person name="Majcherczyk A."/>
            <person name="Schneider P."/>
            <person name="Aerts A."/>
            <person name="Asiegbu F.O."/>
            <person name="Baker S.E."/>
            <person name="Barry K."/>
            <person name="Bendiksby M."/>
            <person name="Blumentritt M."/>
            <person name="Coutinho P.M."/>
            <person name="Cullen D."/>
            <person name="Cullen D."/>
            <person name="Gathman A."/>
            <person name="Goodell B."/>
            <person name="Henrissat B."/>
            <person name="Ihrmark K."/>
            <person name="Kauserud H."/>
            <person name="Kohler A."/>
            <person name="LaButti K."/>
            <person name="Lapidus A."/>
            <person name="Lavin J.L."/>
            <person name="Lee Y.-H."/>
            <person name="Lindquist E."/>
            <person name="Lilly W."/>
            <person name="Lucas S."/>
            <person name="Morin E."/>
            <person name="Murat C."/>
            <person name="Oguiza J.A."/>
            <person name="Park J."/>
            <person name="Pisabarro A.G."/>
            <person name="Riley R."/>
            <person name="Rosling A."/>
            <person name="Salamov A."/>
            <person name="Schmidt O."/>
            <person name="Schmutz J."/>
            <person name="Skrede I."/>
            <person name="Stenlid J."/>
            <person name="Wiebenga A."/>
            <person name="Xie X."/>
            <person name="Kues U."/>
            <person name="Hibbett D.S."/>
            <person name="Hoffmeister D."/>
            <person name="Hogberg N."/>
            <person name="Martin F."/>
            <person name="Grigoriev I.V."/>
            <person name="Watkinson S.C."/>
        </authorList>
    </citation>
    <scope>NUCLEOTIDE SEQUENCE</scope>
    <source>
        <strain evidence="1">S7.9</strain>
    </source>
</reference>
<name>F8NRQ8_SERL9</name>
<gene>
    <name evidence="1" type="ORF">SERLADRAFT_384837</name>
</gene>
<dbReference type="KEGG" id="sla:SERLADRAFT_384837"/>
<dbReference type="EMBL" id="GL945432">
    <property type="protein sequence ID" value="EGO26324.1"/>
    <property type="molecule type" value="Genomic_DNA"/>
</dbReference>